<dbReference type="Pfam" id="PF12697">
    <property type="entry name" value="Abhydrolase_6"/>
    <property type="match status" value="1"/>
</dbReference>
<dbReference type="OrthoDB" id="149912at2"/>
<evidence type="ECO:0000313" key="6">
    <source>
        <dbReference type="Proteomes" id="UP000218890"/>
    </source>
</evidence>
<dbReference type="HAMAP" id="MF_01660">
    <property type="entry name" value="MenH"/>
    <property type="match status" value="1"/>
</dbReference>
<dbReference type="GO" id="GO:0009234">
    <property type="term" value="P:menaquinone biosynthetic process"/>
    <property type="evidence" value="ECO:0007669"/>
    <property type="project" value="UniProtKB-UniRule"/>
</dbReference>
<dbReference type="Proteomes" id="UP000218890">
    <property type="component" value="Chromosome"/>
</dbReference>
<dbReference type="SUPFAM" id="SSF53474">
    <property type="entry name" value="alpha/beta-Hydrolases"/>
    <property type="match status" value="1"/>
</dbReference>
<evidence type="ECO:0000256" key="2">
    <source>
        <dbReference type="ARBA" id="ARBA00023239"/>
    </source>
</evidence>
<comment type="catalytic activity">
    <reaction evidence="3">
        <text>5-enolpyruvoyl-6-hydroxy-2-succinyl-cyclohex-3-ene-1-carboxylate = (1R,6R)-6-hydroxy-2-succinyl-cyclohexa-2,4-diene-1-carboxylate + pyruvate</text>
        <dbReference type="Rhea" id="RHEA:25597"/>
        <dbReference type="ChEBI" id="CHEBI:15361"/>
        <dbReference type="ChEBI" id="CHEBI:58689"/>
        <dbReference type="ChEBI" id="CHEBI:58818"/>
        <dbReference type="EC" id="4.2.99.20"/>
    </reaction>
</comment>
<keyword evidence="2 3" id="KW-0456">Lyase</keyword>
<dbReference type="RefSeq" id="WP_096406984.1">
    <property type="nucleotide sequence ID" value="NZ_AP017372.2"/>
</dbReference>
<comment type="pathway">
    <text evidence="3">Quinol/quinone metabolism; 1,4-dihydroxy-2-naphthoate biosynthesis; 1,4-dihydroxy-2-naphthoate from chorismate: step 3/7.</text>
</comment>
<evidence type="ECO:0000259" key="4">
    <source>
        <dbReference type="Pfam" id="PF12697"/>
    </source>
</evidence>
<dbReference type="NCBIfam" id="TIGR03695">
    <property type="entry name" value="menH_SHCHC"/>
    <property type="match status" value="1"/>
</dbReference>
<dbReference type="Gene3D" id="3.40.50.1820">
    <property type="entry name" value="alpha/beta hydrolase"/>
    <property type="match status" value="1"/>
</dbReference>
<sequence length="280" mass="30857">MLSWGDPSKPAILLLHGFLGDPQEWEEVAVRLADSYHCLAPSLPGHAGAPPQAADFPGLAAELWDQINTDLPDCFALVGYSLGGRLAMEIARQQVLLAEQPLCTDTPLPNGPRKRIDSLILEGAHPGLDDSLLRSQRRAHDESWAQRFEQGPWPEVLDQWYRQPVFKSLNEQQRAHLISRRARHNPCHLAAVLRGGSLARQPQMHDVLRKLEIPIAYIAGGKDEKFSAIGTELKAVISNLRLAKLPGVGHNCHAEEPEQVAQEIHSLLSNIHPSSVSSSI</sequence>
<dbReference type="PANTHER" id="PTHR42916:SF1">
    <property type="entry name" value="PROTEIN PHYLLO, CHLOROPLASTIC"/>
    <property type="match status" value="1"/>
</dbReference>
<dbReference type="PANTHER" id="PTHR42916">
    <property type="entry name" value="2-SUCCINYL-5-ENOLPYRUVYL-6-HYDROXY-3-CYCLOHEXENE-1-CARBOXYLATE SYNTHASE"/>
    <property type="match status" value="1"/>
</dbReference>
<dbReference type="AlphaFoldDB" id="A0A110B4U6"/>
<evidence type="ECO:0000256" key="1">
    <source>
        <dbReference type="ARBA" id="ARBA00022428"/>
    </source>
</evidence>
<comment type="similarity">
    <text evidence="3">Belongs to the AB hydrolase superfamily. MenH family.</text>
</comment>
<dbReference type="InterPro" id="IPR029058">
    <property type="entry name" value="AB_hydrolase_fold"/>
</dbReference>
<keyword evidence="6" id="KW-1185">Reference proteome</keyword>
<dbReference type="UniPathway" id="UPA01057">
    <property type="reaction ID" value="UER00900"/>
</dbReference>
<evidence type="ECO:0000256" key="3">
    <source>
        <dbReference type="HAMAP-Rule" id="MF_01660"/>
    </source>
</evidence>
<comment type="pathway">
    <text evidence="3">Quinol/quinone metabolism; menaquinone biosynthesis.</text>
</comment>
<dbReference type="UniPathway" id="UPA00079"/>
<protein>
    <recommendedName>
        <fullName evidence="3">Putative 2-succinyl-6-hydroxy-2,4-cyclohexadiene-1-carboxylate synthase</fullName>
        <shortName evidence="3">SHCHC synthase</shortName>
        <ecNumber evidence="3">4.2.99.20</ecNumber>
    </recommendedName>
</protein>
<comment type="function">
    <text evidence="3">Catalyzes a proton abstraction reaction that results in 2,5-elimination of pyruvate from 2-succinyl-5-enolpyruvyl-6-hydroxy-3-cyclohexene-1-carboxylate (SEPHCHC) and the formation of 2-succinyl-6-hydroxy-2,4-cyclohexadiene-1-carboxylate (SHCHC).</text>
</comment>
<proteinExistence type="inferred from homology"/>
<accession>A0A110B4U6</accession>
<reference evidence="5" key="1">
    <citation type="submission" date="2016-02" db="EMBL/GenBank/DDBJ databases">
        <title>Halorhodospira halochloris DSM-1059 complete genome, version 2.</title>
        <authorList>
            <person name="Tsukatani Y."/>
        </authorList>
    </citation>
    <scope>NUCLEOTIDE SEQUENCE</scope>
    <source>
        <strain evidence="5">DSM 1059</strain>
    </source>
</reference>
<gene>
    <name evidence="3 5" type="primary">menH</name>
    <name evidence="5" type="ORF">HH1059_00680</name>
</gene>
<feature type="domain" description="AB hydrolase-1" evidence="4">
    <location>
        <begin position="12"/>
        <end position="262"/>
    </location>
</feature>
<dbReference type="InterPro" id="IPR000073">
    <property type="entry name" value="AB_hydrolase_1"/>
</dbReference>
<organism evidence="5 6">
    <name type="scientific">Halorhodospira halochloris</name>
    <name type="common">Ectothiorhodospira halochloris</name>
    <dbReference type="NCBI Taxonomy" id="1052"/>
    <lineage>
        <taxon>Bacteria</taxon>
        <taxon>Pseudomonadati</taxon>
        <taxon>Pseudomonadota</taxon>
        <taxon>Gammaproteobacteria</taxon>
        <taxon>Chromatiales</taxon>
        <taxon>Ectothiorhodospiraceae</taxon>
        <taxon>Halorhodospira</taxon>
    </lineage>
</organism>
<dbReference type="InterPro" id="IPR022485">
    <property type="entry name" value="SHCHC_synthase_MenH"/>
</dbReference>
<dbReference type="GO" id="GO:0070205">
    <property type="term" value="F:2-succinyl-6-hydroxy-2,4-cyclohexadiene-1-carboxylate synthase activity"/>
    <property type="evidence" value="ECO:0007669"/>
    <property type="project" value="UniProtKB-UniRule"/>
</dbReference>
<dbReference type="KEGG" id="hhk:HH1059_00680"/>
<keyword evidence="1 3" id="KW-0474">Menaquinone biosynthesis</keyword>
<name>A0A110B4U6_HALHR</name>
<dbReference type="EMBL" id="AP017372">
    <property type="protein sequence ID" value="BAU56738.1"/>
    <property type="molecule type" value="Genomic_DNA"/>
</dbReference>
<dbReference type="EC" id="4.2.99.20" evidence="3"/>
<evidence type="ECO:0000313" key="5">
    <source>
        <dbReference type="EMBL" id="BAU56738.1"/>
    </source>
</evidence>
<comment type="subunit">
    <text evidence="3">Monomer.</text>
</comment>